<dbReference type="EnsemblPlants" id="Pp3c18_2210V3.2">
    <property type="protein sequence ID" value="Pp3c18_2210V3.2"/>
    <property type="gene ID" value="Pp3c18_2210"/>
</dbReference>
<name>A0A7I4BHL7_PHYPA</name>
<keyword evidence="2" id="KW-1185">Reference proteome</keyword>
<dbReference type="PROSITE" id="PS51257">
    <property type="entry name" value="PROKAR_LIPOPROTEIN"/>
    <property type="match status" value="1"/>
</dbReference>
<proteinExistence type="predicted"/>
<sequence length="142" mass="15561">MVSALKDDCHHALPVPSAAISCTLQELIGDIPCSGTHHRNEFQSSDGHGITVEGAFHHQLLIGHAYGLPSQTCVPVRTVNLSLRKAPCTMEVRCEERRTSSILCKHHFFAHLLLDVIDNSTNSVISIEGSLHLKLLHKVIEA</sequence>
<reference evidence="1 2" key="1">
    <citation type="journal article" date="2008" name="Science">
        <title>The Physcomitrella genome reveals evolutionary insights into the conquest of land by plants.</title>
        <authorList>
            <person name="Rensing S."/>
            <person name="Lang D."/>
            <person name="Zimmer A."/>
            <person name="Terry A."/>
            <person name="Salamov A."/>
            <person name="Shapiro H."/>
            <person name="Nishiyama T."/>
            <person name="Perroud P.-F."/>
            <person name="Lindquist E."/>
            <person name="Kamisugi Y."/>
            <person name="Tanahashi T."/>
            <person name="Sakakibara K."/>
            <person name="Fujita T."/>
            <person name="Oishi K."/>
            <person name="Shin-I T."/>
            <person name="Kuroki Y."/>
            <person name="Toyoda A."/>
            <person name="Suzuki Y."/>
            <person name="Hashimoto A."/>
            <person name="Yamaguchi K."/>
            <person name="Sugano A."/>
            <person name="Kohara Y."/>
            <person name="Fujiyama A."/>
            <person name="Anterola A."/>
            <person name="Aoki S."/>
            <person name="Ashton N."/>
            <person name="Barbazuk W.B."/>
            <person name="Barker E."/>
            <person name="Bennetzen J."/>
            <person name="Bezanilla M."/>
            <person name="Blankenship R."/>
            <person name="Cho S.H."/>
            <person name="Dutcher S."/>
            <person name="Estelle M."/>
            <person name="Fawcett J.A."/>
            <person name="Gundlach H."/>
            <person name="Hanada K."/>
            <person name="Heyl A."/>
            <person name="Hicks K.A."/>
            <person name="Hugh J."/>
            <person name="Lohr M."/>
            <person name="Mayer K."/>
            <person name="Melkozernov A."/>
            <person name="Murata T."/>
            <person name="Nelson D."/>
            <person name="Pils B."/>
            <person name="Prigge M."/>
            <person name="Reiss B."/>
            <person name="Renner T."/>
            <person name="Rombauts S."/>
            <person name="Rushton P."/>
            <person name="Sanderfoot A."/>
            <person name="Schween G."/>
            <person name="Shiu S.-H."/>
            <person name="Stueber K."/>
            <person name="Theodoulou F.L."/>
            <person name="Tu H."/>
            <person name="Van de Peer Y."/>
            <person name="Verrier P.J."/>
            <person name="Waters E."/>
            <person name="Wood A."/>
            <person name="Yang L."/>
            <person name="Cove D."/>
            <person name="Cuming A."/>
            <person name="Hasebe M."/>
            <person name="Lucas S."/>
            <person name="Mishler D.B."/>
            <person name="Reski R."/>
            <person name="Grigoriev I."/>
            <person name="Quatrano R.S."/>
            <person name="Boore J.L."/>
        </authorList>
    </citation>
    <scope>NUCLEOTIDE SEQUENCE [LARGE SCALE GENOMIC DNA]</scope>
    <source>
        <strain evidence="1 2">cv. Gransden 2004</strain>
    </source>
</reference>
<reference evidence="1 2" key="2">
    <citation type="journal article" date="2018" name="Plant J.">
        <title>The Physcomitrella patens chromosome-scale assembly reveals moss genome structure and evolution.</title>
        <authorList>
            <person name="Lang D."/>
            <person name="Ullrich K.K."/>
            <person name="Murat F."/>
            <person name="Fuchs J."/>
            <person name="Jenkins J."/>
            <person name="Haas F.B."/>
            <person name="Piednoel M."/>
            <person name="Gundlach H."/>
            <person name="Van Bel M."/>
            <person name="Meyberg R."/>
            <person name="Vives C."/>
            <person name="Morata J."/>
            <person name="Symeonidi A."/>
            <person name="Hiss M."/>
            <person name="Muchero W."/>
            <person name="Kamisugi Y."/>
            <person name="Saleh O."/>
            <person name="Blanc G."/>
            <person name="Decker E.L."/>
            <person name="van Gessel N."/>
            <person name="Grimwood J."/>
            <person name="Hayes R.D."/>
            <person name="Graham S.W."/>
            <person name="Gunter L.E."/>
            <person name="McDaniel S.F."/>
            <person name="Hoernstein S.N.W."/>
            <person name="Larsson A."/>
            <person name="Li F.W."/>
            <person name="Perroud P.F."/>
            <person name="Phillips J."/>
            <person name="Ranjan P."/>
            <person name="Rokshar D.S."/>
            <person name="Rothfels C.J."/>
            <person name="Schneider L."/>
            <person name="Shu S."/>
            <person name="Stevenson D.W."/>
            <person name="Thummler F."/>
            <person name="Tillich M."/>
            <person name="Villarreal Aguilar J.C."/>
            <person name="Widiez T."/>
            <person name="Wong G.K."/>
            <person name="Wymore A."/>
            <person name="Zhang Y."/>
            <person name="Zimmer A.D."/>
            <person name="Quatrano R.S."/>
            <person name="Mayer K.F.X."/>
            <person name="Goodstein D."/>
            <person name="Casacuberta J.M."/>
            <person name="Vandepoele K."/>
            <person name="Reski R."/>
            <person name="Cuming A.C."/>
            <person name="Tuskan G.A."/>
            <person name="Maumus F."/>
            <person name="Salse J."/>
            <person name="Schmutz J."/>
            <person name="Rensing S.A."/>
        </authorList>
    </citation>
    <scope>NUCLEOTIDE SEQUENCE [LARGE SCALE GENOMIC DNA]</scope>
    <source>
        <strain evidence="1 2">cv. Gransden 2004</strain>
    </source>
</reference>
<gene>
    <name evidence="1" type="primary">LOC112295298</name>
</gene>
<reference evidence="1" key="3">
    <citation type="submission" date="2020-12" db="UniProtKB">
        <authorList>
            <consortium name="EnsemblPlants"/>
        </authorList>
    </citation>
    <scope>IDENTIFICATION</scope>
</reference>
<dbReference type="EMBL" id="ABEU02000018">
    <property type="status" value="NOT_ANNOTATED_CDS"/>
    <property type="molecule type" value="Genomic_DNA"/>
</dbReference>
<protein>
    <submittedName>
        <fullName evidence="1">Uncharacterized protein</fullName>
    </submittedName>
</protein>
<evidence type="ECO:0000313" key="1">
    <source>
        <dbReference type="EnsemblPlants" id="Pp3c18_2210V3.2"/>
    </source>
</evidence>
<organism evidence="1 2">
    <name type="scientific">Physcomitrium patens</name>
    <name type="common">Spreading-leaved earth moss</name>
    <name type="synonym">Physcomitrella patens</name>
    <dbReference type="NCBI Taxonomy" id="3218"/>
    <lineage>
        <taxon>Eukaryota</taxon>
        <taxon>Viridiplantae</taxon>
        <taxon>Streptophyta</taxon>
        <taxon>Embryophyta</taxon>
        <taxon>Bryophyta</taxon>
        <taxon>Bryophytina</taxon>
        <taxon>Bryopsida</taxon>
        <taxon>Funariidae</taxon>
        <taxon>Funariales</taxon>
        <taxon>Funariaceae</taxon>
        <taxon>Physcomitrium</taxon>
    </lineage>
</organism>
<dbReference type="Proteomes" id="UP000006727">
    <property type="component" value="Chromosome 18"/>
</dbReference>
<dbReference type="AlphaFoldDB" id="A0A7I4BHL7"/>
<dbReference type="Gramene" id="Pp3c18_2210V3.2">
    <property type="protein sequence ID" value="Pp3c18_2210V3.2"/>
    <property type="gene ID" value="Pp3c18_2210"/>
</dbReference>
<evidence type="ECO:0000313" key="2">
    <source>
        <dbReference type="Proteomes" id="UP000006727"/>
    </source>
</evidence>
<accession>A0A7I4BHL7</accession>